<accession>G0S2S4</accession>
<dbReference type="InterPro" id="IPR050817">
    <property type="entry name" value="DjlA_DnaK_co-chaperone"/>
</dbReference>
<evidence type="ECO:0000256" key="1">
    <source>
        <dbReference type="SAM" id="MobiDB-lite"/>
    </source>
</evidence>
<name>G0S2S4_CHATD</name>
<dbReference type="InterPro" id="IPR036869">
    <property type="entry name" value="J_dom_sf"/>
</dbReference>
<dbReference type="AlphaFoldDB" id="G0S2S4"/>
<dbReference type="Gene3D" id="1.10.287.110">
    <property type="entry name" value="DnaJ domain"/>
    <property type="match status" value="1"/>
</dbReference>
<evidence type="ECO:0000259" key="2">
    <source>
        <dbReference type="PROSITE" id="PS50076"/>
    </source>
</evidence>
<dbReference type="PROSITE" id="PS00636">
    <property type="entry name" value="DNAJ_1"/>
    <property type="match status" value="1"/>
</dbReference>
<dbReference type="EMBL" id="GL988040">
    <property type="protein sequence ID" value="EGS22307.1"/>
    <property type="molecule type" value="Genomic_DNA"/>
</dbReference>
<evidence type="ECO:0000313" key="3">
    <source>
        <dbReference type="EMBL" id="EGS22307.1"/>
    </source>
</evidence>
<dbReference type="CDD" id="cd06257">
    <property type="entry name" value="DnaJ"/>
    <property type="match status" value="1"/>
</dbReference>
<feature type="domain" description="J" evidence="2">
    <location>
        <begin position="60"/>
        <end position="133"/>
    </location>
</feature>
<dbReference type="eggNOG" id="ENOG502RYTK">
    <property type="taxonomic scope" value="Eukaryota"/>
</dbReference>
<dbReference type="SUPFAM" id="SSF46565">
    <property type="entry name" value="Chaperone J-domain"/>
    <property type="match status" value="1"/>
</dbReference>
<dbReference type="PANTHER" id="PTHR24074">
    <property type="entry name" value="CO-CHAPERONE PROTEIN DJLA"/>
    <property type="match status" value="1"/>
</dbReference>
<dbReference type="HOGENOM" id="CLU_063296_0_0_1"/>
<gene>
    <name evidence="3" type="ORF">CTHT_0018300</name>
</gene>
<proteinExistence type="predicted"/>
<feature type="region of interest" description="Disordered" evidence="1">
    <location>
        <begin position="266"/>
        <end position="298"/>
    </location>
</feature>
<dbReference type="STRING" id="759272.G0S2S4"/>
<sequence>MPLKQLWPALYPSGGKLSLSTTWLARRPASLPCTSAQRRSFASVREDAGPPSWPTSKHPTPYEILGLEKGAPYDKKAKARYFQLAKLYHPDHHQHNASDGLSRTAKLERYRLIVAANELLSDTQKRRMYDLYGIGWLNQPASQSSTHGYDREWHKRPGNPSMNATWEDWEKWYQERDSEGEKKQEEIFMSNSGFFAIMGLCIIVGTWVQATRAGANGTKLLDMREEQHLAVTQELWRRQAAIAGLNREARVNNFLQHREFEKWAYDPPNHGLPDANTPLTPMLPPPPTGSRKRSSDHV</sequence>
<dbReference type="RefSeq" id="XP_006692326.1">
    <property type="nucleotide sequence ID" value="XM_006692263.1"/>
</dbReference>
<keyword evidence="4" id="KW-1185">Reference proteome</keyword>
<dbReference type="PRINTS" id="PR00625">
    <property type="entry name" value="JDOMAIN"/>
</dbReference>
<dbReference type="GeneID" id="18255868"/>
<dbReference type="InterPro" id="IPR001623">
    <property type="entry name" value="DnaJ_domain"/>
</dbReference>
<dbReference type="SMART" id="SM00271">
    <property type="entry name" value="DnaJ"/>
    <property type="match status" value="1"/>
</dbReference>
<dbReference type="InterPro" id="IPR018253">
    <property type="entry name" value="DnaJ_domain_CS"/>
</dbReference>
<dbReference type="KEGG" id="cthr:CTHT_0018300"/>
<dbReference type="OrthoDB" id="445556at2759"/>
<evidence type="ECO:0000313" key="4">
    <source>
        <dbReference type="Proteomes" id="UP000008066"/>
    </source>
</evidence>
<reference evidence="3 4" key="1">
    <citation type="journal article" date="2011" name="Cell">
        <title>Insight into structure and assembly of the nuclear pore complex by utilizing the genome of a eukaryotic thermophile.</title>
        <authorList>
            <person name="Amlacher S."/>
            <person name="Sarges P."/>
            <person name="Flemming D."/>
            <person name="van Noort V."/>
            <person name="Kunze R."/>
            <person name="Devos D.P."/>
            <person name="Arumugam M."/>
            <person name="Bork P."/>
            <person name="Hurt E."/>
        </authorList>
    </citation>
    <scope>NUCLEOTIDE SEQUENCE [LARGE SCALE GENOMIC DNA]</scope>
    <source>
        <strain evidence="4">DSM 1495 / CBS 144.50 / IMI 039719</strain>
    </source>
</reference>
<organism evidence="4">
    <name type="scientific">Chaetomium thermophilum (strain DSM 1495 / CBS 144.50 / IMI 039719)</name>
    <name type="common">Thermochaetoides thermophila</name>
    <dbReference type="NCBI Taxonomy" id="759272"/>
    <lineage>
        <taxon>Eukaryota</taxon>
        <taxon>Fungi</taxon>
        <taxon>Dikarya</taxon>
        <taxon>Ascomycota</taxon>
        <taxon>Pezizomycotina</taxon>
        <taxon>Sordariomycetes</taxon>
        <taxon>Sordariomycetidae</taxon>
        <taxon>Sordariales</taxon>
        <taxon>Chaetomiaceae</taxon>
        <taxon>Thermochaetoides</taxon>
    </lineage>
</organism>
<dbReference type="Pfam" id="PF00226">
    <property type="entry name" value="DnaJ"/>
    <property type="match status" value="1"/>
</dbReference>
<protein>
    <submittedName>
        <fullName evidence="3">J domain-containing protein</fullName>
    </submittedName>
</protein>
<dbReference type="PROSITE" id="PS50076">
    <property type="entry name" value="DNAJ_2"/>
    <property type="match status" value="1"/>
</dbReference>
<dbReference type="OMA" id="NGHPLCK"/>
<dbReference type="Proteomes" id="UP000008066">
    <property type="component" value="Unassembled WGS sequence"/>
</dbReference>